<evidence type="ECO:0000259" key="1">
    <source>
        <dbReference type="Pfam" id="PF04230"/>
    </source>
</evidence>
<dbReference type="RefSeq" id="WP_274374550.1">
    <property type="nucleotide sequence ID" value="NZ_CP072943.1"/>
</dbReference>
<dbReference type="NCBIfam" id="TIGR03609">
    <property type="entry name" value="S_layer_CsaB"/>
    <property type="match status" value="1"/>
</dbReference>
<dbReference type="Pfam" id="PF04230">
    <property type="entry name" value="PS_pyruv_trans"/>
    <property type="match status" value="1"/>
</dbReference>
<organism evidence="2 3">
    <name type="scientific">Aminithiophilus ramosus</name>
    <dbReference type="NCBI Taxonomy" id="3029084"/>
    <lineage>
        <taxon>Bacteria</taxon>
        <taxon>Thermotogati</taxon>
        <taxon>Synergistota</taxon>
        <taxon>Synergistia</taxon>
        <taxon>Synergistales</taxon>
        <taxon>Aminithiophilaceae</taxon>
        <taxon>Aminithiophilus</taxon>
    </lineage>
</organism>
<dbReference type="InterPro" id="IPR007345">
    <property type="entry name" value="Polysacch_pyruvyl_Trfase"/>
</dbReference>
<keyword evidence="2" id="KW-0808">Transferase</keyword>
<name>A0A9Q7AR70_9BACT</name>
<protein>
    <submittedName>
        <fullName evidence="2">Polysaccharide pyruvyl transferase CsaB</fullName>
    </submittedName>
</protein>
<sequence length="333" mass="35610">MLLCGYYGFGNLGDELLAQSLVALLVKTGLDRREIALLSADPAGSQAALGVASFDRWSLGGIVTALSRSRTLLLGGGGLFQDSTSSRSPLFYGTVVALARLLGCRPWSFGQSVGPLRSALGRMVARNALAACPLVVVRDEPSRSLLESWGIAALLSPDPVLALEPQRLPSRGEALLVNLRPWGDLPGRAAEAVTALAEERGLPLVGVAMASEDEALMDRLRREGRLPLTELLHLKNLFDVGPAWARGGSAVGMRLHFNVLSLIEGVSSVAIPYDPKVRAFAEAWNIPLWEGRGGIAFPVAGEEDRDANLRAAGKRIEGDLAWARRRMEEVSDS</sequence>
<accession>A0A9Q7AR70</accession>
<feature type="domain" description="Polysaccharide pyruvyl transferase" evidence="1">
    <location>
        <begin position="11"/>
        <end position="275"/>
    </location>
</feature>
<dbReference type="KEGG" id="aram:KAR29_05135"/>
<dbReference type="InterPro" id="IPR019896">
    <property type="entry name" value="Polysacch_pyruvyl_Trfase_CsaB"/>
</dbReference>
<evidence type="ECO:0000313" key="2">
    <source>
        <dbReference type="EMBL" id="QTX33272.1"/>
    </source>
</evidence>
<dbReference type="PANTHER" id="PTHR36836:SF1">
    <property type="entry name" value="COLANIC ACID BIOSYNTHESIS PROTEIN WCAK"/>
    <property type="match status" value="1"/>
</dbReference>
<proteinExistence type="predicted"/>
<reference evidence="3" key="1">
    <citation type="submission" date="2021-04" db="EMBL/GenBank/DDBJ databases">
        <title>A novel Synergistetes isolate from a pyrite-forming mixed culture.</title>
        <authorList>
            <person name="Bunk B."/>
            <person name="Sproer C."/>
            <person name="Spring S."/>
            <person name="Pester M."/>
        </authorList>
    </citation>
    <scope>NUCLEOTIDE SEQUENCE [LARGE SCALE GENOMIC DNA]</scope>
    <source>
        <strain evidence="3">J.5.4.2-T.3.5.2</strain>
    </source>
</reference>
<dbReference type="Proteomes" id="UP000671879">
    <property type="component" value="Chromosome"/>
</dbReference>
<gene>
    <name evidence="2" type="primary">csaB</name>
    <name evidence="2" type="ORF">KAR29_05135</name>
</gene>
<dbReference type="PANTHER" id="PTHR36836">
    <property type="entry name" value="COLANIC ACID BIOSYNTHESIS PROTEIN WCAK"/>
    <property type="match status" value="1"/>
</dbReference>
<evidence type="ECO:0000313" key="3">
    <source>
        <dbReference type="Proteomes" id="UP000671879"/>
    </source>
</evidence>
<dbReference type="EMBL" id="CP072943">
    <property type="protein sequence ID" value="QTX33272.1"/>
    <property type="molecule type" value="Genomic_DNA"/>
</dbReference>
<dbReference type="GO" id="GO:0016740">
    <property type="term" value="F:transferase activity"/>
    <property type="evidence" value="ECO:0007669"/>
    <property type="project" value="UniProtKB-KW"/>
</dbReference>
<dbReference type="AlphaFoldDB" id="A0A9Q7AR70"/>
<keyword evidence="3" id="KW-1185">Reference proteome</keyword>